<organism evidence="4 5">
    <name type="scientific">Sutterella massiliensis</name>
    <dbReference type="NCBI Taxonomy" id="1816689"/>
    <lineage>
        <taxon>Bacteria</taxon>
        <taxon>Pseudomonadati</taxon>
        <taxon>Pseudomonadota</taxon>
        <taxon>Betaproteobacteria</taxon>
        <taxon>Burkholderiales</taxon>
        <taxon>Sutterellaceae</taxon>
        <taxon>Sutterella</taxon>
    </lineage>
</organism>
<evidence type="ECO:0000313" key="4">
    <source>
        <dbReference type="EMBL" id="MBM6704427.1"/>
    </source>
</evidence>
<dbReference type="EMBL" id="JACJJC010000011">
    <property type="protein sequence ID" value="MBM6704427.1"/>
    <property type="molecule type" value="Genomic_DNA"/>
</dbReference>
<proteinExistence type="inferred from homology"/>
<protein>
    <submittedName>
        <fullName evidence="4">DUF4102 domain-containing protein</fullName>
    </submittedName>
</protein>
<evidence type="ECO:0000256" key="1">
    <source>
        <dbReference type="ARBA" id="ARBA00008857"/>
    </source>
</evidence>
<gene>
    <name evidence="4" type="ORF">H6A60_08035</name>
</gene>
<feature type="domain" description="Integrase DNA-binding" evidence="3">
    <location>
        <begin position="6"/>
        <end position="79"/>
    </location>
</feature>
<evidence type="ECO:0000259" key="3">
    <source>
        <dbReference type="Pfam" id="PF13356"/>
    </source>
</evidence>
<dbReference type="InterPro" id="IPR050808">
    <property type="entry name" value="Phage_Integrase"/>
</dbReference>
<dbReference type="Proteomes" id="UP000715095">
    <property type="component" value="Unassembled WGS sequence"/>
</dbReference>
<evidence type="ECO:0000313" key="5">
    <source>
        <dbReference type="Proteomes" id="UP000715095"/>
    </source>
</evidence>
<keyword evidence="2" id="KW-0229">DNA integration</keyword>
<dbReference type="InterPro" id="IPR025166">
    <property type="entry name" value="Integrase_DNA_bind_dom"/>
</dbReference>
<name>A0ABS2DTF6_9BURK</name>
<dbReference type="Pfam" id="PF13356">
    <property type="entry name" value="Arm-DNA-bind_3"/>
    <property type="match status" value="1"/>
</dbReference>
<evidence type="ECO:0000256" key="2">
    <source>
        <dbReference type="ARBA" id="ARBA00022908"/>
    </source>
</evidence>
<dbReference type="RefSeq" id="WP_205103211.1">
    <property type="nucleotide sequence ID" value="NZ_JACJJC010000011.1"/>
</dbReference>
<dbReference type="PANTHER" id="PTHR30629:SF2">
    <property type="entry name" value="PROPHAGE INTEGRASE INTS-RELATED"/>
    <property type="match status" value="1"/>
</dbReference>
<accession>A0ABS2DTF6</accession>
<dbReference type="Gene3D" id="3.30.160.390">
    <property type="entry name" value="Integrase, DNA-binding domain"/>
    <property type="match status" value="1"/>
</dbReference>
<keyword evidence="5" id="KW-1185">Reference proteome</keyword>
<sequence>MKNSKLTTKKIASLKPQARRYSVADGHGLTLKVQPTGTKSWFLRLSTNGRVTDIVLGHWPETSLMQARQMARRRRKEVQLEPPRGYVLRDAFRLWRNLKRGRIVSYNDEKRRIVRYLITVLNKLSIYTQICLNI</sequence>
<comment type="similarity">
    <text evidence="1">Belongs to the 'phage' integrase family.</text>
</comment>
<dbReference type="PANTHER" id="PTHR30629">
    <property type="entry name" value="PROPHAGE INTEGRASE"/>
    <property type="match status" value="1"/>
</dbReference>
<reference evidence="4 5" key="1">
    <citation type="journal article" date="2021" name="Sci. Rep.">
        <title>The distribution of antibiotic resistance genes in chicken gut microbiota commensals.</title>
        <authorList>
            <person name="Juricova H."/>
            <person name="Matiasovicova J."/>
            <person name="Kubasova T."/>
            <person name="Cejkova D."/>
            <person name="Rychlik I."/>
        </authorList>
    </citation>
    <scope>NUCLEOTIDE SEQUENCE [LARGE SCALE GENOMIC DNA]</scope>
    <source>
        <strain evidence="4 5">An829</strain>
    </source>
</reference>
<comment type="caution">
    <text evidence="4">The sequence shown here is derived from an EMBL/GenBank/DDBJ whole genome shotgun (WGS) entry which is preliminary data.</text>
</comment>
<dbReference type="InterPro" id="IPR038488">
    <property type="entry name" value="Integrase_DNA-bd_sf"/>
</dbReference>